<evidence type="ECO:0000256" key="1">
    <source>
        <dbReference type="SAM" id="MobiDB-lite"/>
    </source>
</evidence>
<feature type="compositionally biased region" description="Low complexity" evidence="1">
    <location>
        <begin position="1"/>
        <end position="13"/>
    </location>
</feature>
<gene>
    <name evidence="2" type="ORF">BP6252_07925</name>
</gene>
<organism evidence="2 3">
    <name type="scientific">Coleophoma cylindrospora</name>
    <dbReference type="NCBI Taxonomy" id="1849047"/>
    <lineage>
        <taxon>Eukaryota</taxon>
        <taxon>Fungi</taxon>
        <taxon>Dikarya</taxon>
        <taxon>Ascomycota</taxon>
        <taxon>Pezizomycotina</taxon>
        <taxon>Leotiomycetes</taxon>
        <taxon>Helotiales</taxon>
        <taxon>Dermateaceae</taxon>
        <taxon>Coleophoma</taxon>
    </lineage>
</organism>
<proteinExistence type="predicted"/>
<accession>A0A3D8RBE8</accession>
<dbReference type="AlphaFoldDB" id="A0A3D8RBE8"/>
<feature type="compositionally biased region" description="Basic and acidic residues" evidence="1">
    <location>
        <begin position="58"/>
        <end position="67"/>
    </location>
</feature>
<keyword evidence="3" id="KW-1185">Reference proteome</keyword>
<reference evidence="2 3" key="1">
    <citation type="journal article" date="2018" name="IMA Fungus">
        <title>IMA Genome-F 9: Draft genome sequence of Annulohypoxylon stygium, Aspergillus mulundensis, Berkeleyomyces basicola (syn. Thielaviopsis basicola), Ceratocystis smalleyi, two Cercospora beticola strains, Coleophoma cylindrospora, Fusarium fracticaudum, Phialophora cf. hyalina, and Morchella septimelata.</title>
        <authorList>
            <person name="Wingfield B.D."/>
            <person name="Bills G.F."/>
            <person name="Dong Y."/>
            <person name="Huang W."/>
            <person name="Nel W.J."/>
            <person name="Swalarsk-Parry B.S."/>
            <person name="Vaghefi N."/>
            <person name="Wilken P.M."/>
            <person name="An Z."/>
            <person name="de Beer Z.W."/>
            <person name="De Vos L."/>
            <person name="Chen L."/>
            <person name="Duong T.A."/>
            <person name="Gao Y."/>
            <person name="Hammerbacher A."/>
            <person name="Kikkert J.R."/>
            <person name="Li Y."/>
            <person name="Li H."/>
            <person name="Li K."/>
            <person name="Li Q."/>
            <person name="Liu X."/>
            <person name="Ma X."/>
            <person name="Naidoo K."/>
            <person name="Pethybridge S.J."/>
            <person name="Sun J."/>
            <person name="Steenkamp E.T."/>
            <person name="van der Nest M.A."/>
            <person name="van Wyk S."/>
            <person name="Wingfield M.J."/>
            <person name="Xiong C."/>
            <person name="Yue Q."/>
            <person name="Zhang X."/>
        </authorList>
    </citation>
    <scope>NUCLEOTIDE SEQUENCE [LARGE SCALE GENOMIC DNA]</scope>
    <source>
        <strain evidence="2 3">BP6252</strain>
    </source>
</reference>
<protein>
    <submittedName>
        <fullName evidence="2">Uncharacterized protein</fullName>
    </submittedName>
</protein>
<sequence>MRKLASASIAAAAGRSPDDRRAKGSPSQVSLSDAERGSGGGGDGEEMGRRRQSQGSKMIDDSRAEFSSRRACGVGIPACRFRIMPSVASNVAGADRSGWVQVAWDSLTTAAPPPTAAAARTWSTAPHRSMMHLPFILPPAKTT</sequence>
<comment type="caution">
    <text evidence="2">The sequence shown here is derived from an EMBL/GenBank/DDBJ whole genome shotgun (WGS) entry which is preliminary data.</text>
</comment>
<name>A0A3D8RBE8_9HELO</name>
<evidence type="ECO:0000313" key="2">
    <source>
        <dbReference type="EMBL" id="RDW71362.1"/>
    </source>
</evidence>
<dbReference type="EMBL" id="PDLM01000008">
    <property type="protein sequence ID" value="RDW71362.1"/>
    <property type="molecule type" value="Genomic_DNA"/>
</dbReference>
<feature type="region of interest" description="Disordered" evidence="1">
    <location>
        <begin position="1"/>
        <end position="67"/>
    </location>
</feature>
<evidence type="ECO:0000313" key="3">
    <source>
        <dbReference type="Proteomes" id="UP000256645"/>
    </source>
</evidence>
<dbReference type="Proteomes" id="UP000256645">
    <property type="component" value="Unassembled WGS sequence"/>
</dbReference>